<dbReference type="EMBL" id="BSPQ01000001">
    <property type="protein sequence ID" value="GLS88998.1"/>
    <property type="molecule type" value="Genomic_DNA"/>
</dbReference>
<keyword evidence="2" id="KW-1185">Reference proteome</keyword>
<accession>A0ABQ6DV60</accession>
<dbReference type="Proteomes" id="UP001157353">
    <property type="component" value="Unassembled WGS sequence"/>
</dbReference>
<evidence type="ECO:0000313" key="1">
    <source>
        <dbReference type="EMBL" id="GLS88998.1"/>
    </source>
</evidence>
<organism evidence="1 2">
    <name type="scientific">Psychromonas marina</name>
    <dbReference type="NCBI Taxonomy" id="88364"/>
    <lineage>
        <taxon>Bacteria</taxon>
        <taxon>Pseudomonadati</taxon>
        <taxon>Pseudomonadota</taxon>
        <taxon>Gammaproteobacteria</taxon>
        <taxon>Alteromonadales</taxon>
        <taxon>Psychromonadaceae</taxon>
        <taxon>Psychromonas</taxon>
    </lineage>
</organism>
<dbReference type="RefSeq" id="WP_284202123.1">
    <property type="nucleotide sequence ID" value="NZ_BSPQ01000001.1"/>
</dbReference>
<reference evidence="2" key="1">
    <citation type="journal article" date="2019" name="Int. J. Syst. Evol. Microbiol.">
        <title>The Global Catalogue of Microorganisms (GCM) 10K type strain sequencing project: providing services to taxonomists for standard genome sequencing and annotation.</title>
        <authorList>
            <consortium name="The Broad Institute Genomics Platform"/>
            <consortium name="The Broad Institute Genome Sequencing Center for Infectious Disease"/>
            <person name="Wu L."/>
            <person name="Ma J."/>
        </authorList>
    </citation>
    <scope>NUCLEOTIDE SEQUENCE [LARGE SCALE GENOMIC DNA]</scope>
    <source>
        <strain evidence="2">NBRC 103166</strain>
    </source>
</reference>
<comment type="caution">
    <text evidence="1">The sequence shown here is derived from an EMBL/GenBank/DDBJ whole genome shotgun (WGS) entry which is preliminary data.</text>
</comment>
<dbReference type="InterPro" id="IPR010982">
    <property type="entry name" value="Lambda_DNA-bd_dom_sf"/>
</dbReference>
<proteinExistence type="predicted"/>
<dbReference type="SUPFAM" id="SSF47413">
    <property type="entry name" value="lambda repressor-like DNA-binding domains"/>
    <property type="match status" value="1"/>
</dbReference>
<dbReference type="Gene3D" id="1.10.260.40">
    <property type="entry name" value="lambda repressor-like DNA-binding domains"/>
    <property type="match status" value="1"/>
</dbReference>
<sequence>MKLNNTKQLGQLAKIVRQAQSLDQSTAGLLSGNGLTFMSQFENGKDTVEIGRVLRLLDQLGIELLIDIPPGVSEKYLDKIDKIEGK</sequence>
<protein>
    <recommendedName>
        <fullName evidence="3">Transcriptional regulator</fullName>
    </recommendedName>
</protein>
<evidence type="ECO:0008006" key="3">
    <source>
        <dbReference type="Google" id="ProtNLM"/>
    </source>
</evidence>
<name>A0ABQ6DV60_9GAMM</name>
<evidence type="ECO:0000313" key="2">
    <source>
        <dbReference type="Proteomes" id="UP001157353"/>
    </source>
</evidence>
<gene>
    <name evidence="1" type="ORF">GCM10007916_00650</name>
</gene>